<reference evidence="5" key="1">
    <citation type="submission" date="2020-01" db="EMBL/GenBank/DDBJ databases">
        <authorList>
            <consortium name="DOE Joint Genome Institute"/>
            <person name="Haridas S."/>
            <person name="Albert R."/>
            <person name="Binder M."/>
            <person name="Bloem J."/>
            <person name="Labutti K."/>
            <person name="Salamov A."/>
            <person name="Andreopoulos B."/>
            <person name="Baker S.E."/>
            <person name="Barry K."/>
            <person name="Bills G."/>
            <person name="Bluhm B.H."/>
            <person name="Cannon C."/>
            <person name="Castanera R."/>
            <person name="Culley D.E."/>
            <person name="Daum C."/>
            <person name="Ezra D."/>
            <person name="Gonzalez J.B."/>
            <person name="Henrissat B."/>
            <person name="Kuo A."/>
            <person name="Liang C."/>
            <person name="Lipzen A."/>
            <person name="Lutzoni F."/>
            <person name="Magnuson J."/>
            <person name="Mondo S."/>
            <person name="Nolan M."/>
            <person name="Ohm R."/>
            <person name="Pangilinan J."/>
            <person name="Park H.-J."/>
            <person name="Ramirez L."/>
            <person name="Alfaro M."/>
            <person name="Sun H."/>
            <person name="Tritt A."/>
            <person name="Yoshinaga Y."/>
            <person name="Zwiers L.-H."/>
            <person name="Turgeon B.G."/>
            <person name="Goodwin S.B."/>
            <person name="Spatafora J.W."/>
            <person name="Crous P.W."/>
            <person name="Grigoriev I.V."/>
        </authorList>
    </citation>
    <scope>NUCLEOTIDE SEQUENCE</scope>
    <source>
        <strain evidence="5">IPT5</strain>
    </source>
</reference>
<dbReference type="AlphaFoldDB" id="A0A6A7AXW9"/>
<keyword evidence="2" id="KW-0689">Ribosomal protein</keyword>
<accession>A0A6A7AXW9</accession>
<dbReference type="InterPro" id="IPR052837">
    <property type="entry name" value="Mitoribosomal_bS21"/>
</dbReference>
<evidence type="ECO:0000256" key="3">
    <source>
        <dbReference type="ARBA" id="ARBA00023274"/>
    </source>
</evidence>
<dbReference type="GO" id="GO:0005763">
    <property type="term" value="C:mitochondrial small ribosomal subunit"/>
    <property type="evidence" value="ECO:0007669"/>
    <property type="project" value="TreeGrafter"/>
</dbReference>
<name>A0A6A7AXW9_9PLEO</name>
<feature type="compositionally biased region" description="Polar residues" evidence="4">
    <location>
        <begin position="84"/>
        <end position="101"/>
    </location>
</feature>
<dbReference type="Proteomes" id="UP000799423">
    <property type="component" value="Unassembled WGS sequence"/>
</dbReference>
<protein>
    <recommendedName>
        <fullName evidence="7">Ribosomal protein S21</fullName>
    </recommendedName>
</protein>
<feature type="compositionally biased region" description="Low complexity" evidence="4">
    <location>
        <begin position="63"/>
        <end position="83"/>
    </location>
</feature>
<sequence length="268" mass="30395">MASRSLGELLLRPSTFTRIQHSTCSQSLRQTSPSWTTHRSLSSTAPHSAQPQRKESDDFPFEQPQQQQQQQQQQPRPRRPSQSETTKTIDSLFSGMSSNRTAPPRFPSRGQPSSSDEVRAARTDHIFGSEFSSAARGGRLRRPPSLNFDSMALPDSVLDPSLSNKPTDAAALATQQEETFANYPRLDPTYGRTVDLDTSRGRDLVRGIGMLASLVARNKIRHEFSKQRFHERNGLKRKRLNSERWRARFKVGFTQITSRVTELTRKGW</sequence>
<dbReference type="GO" id="GO:0070124">
    <property type="term" value="P:mitochondrial translational initiation"/>
    <property type="evidence" value="ECO:0007669"/>
    <property type="project" value="TreeGrafter"/>
</dbReference>
<gene>
    <name evidence="5" type="ORF">T440DRAFT_471377</name>
</gene>
<evidence type="ECO:0000313" key="6">
    <source>
        <dbReference type="Proteomes" id="UP000799423"/>
    </source>
</evidence>
<evidence type="ECO:0000256" key="2">
    <source>
        <dbReference type="ARBA" id="ARBA00022980"/>
    </source>
</evidence>
<evidence type="ECO:0000256" key="4">
    <source>
        <dbReference type="SAM" id="MobiDB-lite"/>
    </source>
</evidence>
<dbReference type="PANTHER" id="PTHR41237">
    <property type="entry name" value="37S RIBOSOMAL PROTEIN MRP21, MITOCHONDRIAL"/>
    <property type="match status" value="1"/>
</dbReference>
<dbReference type="OrthoDB" id="2501249at2759"/>
<comment type="similarity">
    <text evidence="1">Belongs to the bacterial ribosomal protein bS21 family.</text>
</comment>
<dbReference type="PANTHER" id="PTHR41237:SF1">
    <property type="entry name" value="SMALL RIBOSOMAL SUBUNIT PROTEIN BS21M"/>
    <property type="match status" value="1"/>
</dbReference>
<keyword evidence="6" id="KW-1185">Reference proteome</keyword>
<organism evidence="5 6">
    <name type="scientific">Plenodomus tracheiphilus IPT5</name>
    <dbReference type="NCBI Taxonomy" id="1408161"/>
    <lineage>
        <taxon>Eukaryota</taxon>
        <taxon>Fungi</taxon>
        <taxon>Dikarya</taxon>
        <taxon>Ascomycota</taxon>
        <taxon>Pezizomycotina</taxon>
        <taxon>Dothideomycetes</taxon>
        <taxon>Pleosporomycetidae</taxon>
        <taxon>Pleosporales</taxon>
        <taxon>Pleosporineae</taxon>
        <taxon>Leptosphaeriaceae</taxon>
        <taxon>Plenodomus</taxon>
    </lineage>
</organism>
<evidence type="ECO:0008006" key="7">
    <source>
        <dbReference type="Google" id="ProtNLM"/>
    </source>
</evidence>
<evidence type="ECO:0000256" key="1">
    <source>
        <dbReference type="ARBA" id="ARBA00006640"/>
    </source>
</evidence>
<dbReference type="InterPro" id="IPR001911">
    <property type="entry name" value="Ribosomal_bS21"/>
</dbReference>
<keyword evidence="3" id="KW-0687">Ribonucleoprotein</keyword>
<feature type="compositionally biased region" description="Polar residues" evidence="4">
    <location>
        <begin position="20"/>
        <end position="51"/>
    </location>
</feature>
<dbReference type="GO" id="GO:0003735">
    <property type="term" value="F:structural constituent of ribosome"/>
    <property type="evidence" value="ECO:0007669"/>
    <property type="project" value="InterPro"/>
</dbReference>
<feature type="region of interest" description="Disordered" evidence="4">
    <location>
        <begin position="20"/>
        <end position="119"/>
    </location>
</feature>
<dbReference type="EMBL" id="MU006329">
    <property type="protein sequence ID" value="KAF2847055.1"/>
    <property type="molecule type" value="Genomic_DNA"/>
</dbReference>
<dbReference type="Pfam" id="PF01165">
    <property type="entry name" value="Ribosomal_S21"/>
    <property type="match status" value="1"/>
</dbReference>
<proteinExistence type="inferred from homology"/>
<evidence type="ECO:0000313" key="5">
    <source>
        <dbReference type="EMBL" id="KAF2847055.1"/>
    </source>
</evidence>